<comment type="function">
    <text evidence="9">Catalyzes the transfer of the alpha-amino group from S-adenosyl-L-methionine (SAM) to 7-keto-8-aminopelargonic acid (KAPA) to form 7,8-diaminopelargonic acid (DAPA). It is the only aminotransferase known to utilize SAM as an amino donor.</text>
</comment>
<evidence type="ECO:0000256" key="8">
    <source>
        <dbReference type="ARBA" id="ARBA00048449"/>
    </source>
</evidence>
<feature type="modified residue" description="N6-(pyridoxal phosphate)lysine" evidence="9">
    <location>
        <position position="271"/>
    </location>
</feature>
<name>A0AA46QU73_VIBPH</name>
<keyword evidence="7 9" id="KW-0663">Pyridoxal phosphate</keyword>
<evidence type="ECO:0000256" key="7">
    <source>
        <dbReference type="ARBA" id="ARBA00022898"/>
    </source>
</evidence>
<dbReference type="GO" id="GO:0030170">
    <property type="term" value="F:pyridoxal phosphate binding"/>
    <property type="evidence" value="ECO:0007669"/>
    <property type="project" value="UniProtKB-UniRule"/>
</dbReference>
<dbReference type="Proteomes" id="UP000321504">
    <property type="component" value="Unassembled WGS sequence"/>
</dbReference>
<feature type="binding site" evidence="9">
    <location>
        <position position="242"/>
    </location>
    <ligand>
        <name>pyridoxal 5'-phosphate</name>
        <dbReference type="ChEBI" id="CHEBI:597326"/>
    </ligand>
</feature>
<dbReference type="GO" id="GO:0004015">
    <property type="term" value="F:adenosylmethionine-8-amino-7-oxononanoate transaminase activity"/>
    <property type="evidence" value="ECO:0007669"/>
    <property type="project" value="UniProtKB-UniRule"/>
</dbReference>
<evidence type="ECO:0000256" key="2">
    <source>
        <dbReference type="ARBA" id="ARBA00005063"/>
    </source>
</evidence>
<dbReference type="Pfam" id="PF00202">
    <property type="entry name" value="Aminotran_3"/>
    <property type="match status" value="1"/>
</dbReference>
<comment type="similarity">
    <text evidence="9">Belongs to the class-III pyridoxal-phosphate-dependent aminotransferase family. BioA subfamily.</text>
</comment>
<feature type="binding site" evidence="9">
    <location>
        <begin position="305"/>
        <end position="306"/>
    </location>
    <ligand>
        <name>pyridoxal 5'-phosphate</name>
        <dbReference type="ChEBI" id="CHEBI:597326"/>
    </ligand>
</feature>
<dbReference type="NCBIfam" id="NF004624">
    <property type="entry name" value="PRK05964.1"/>
    <property type="match status" value="1"/>
</dbReference>
<evidence type="ECO:0000313" key="10">
    <source>
        <dbReference type="EMBL" id="TXN16626.1"/>
    </source>
</evidence>
<comment type="subcellular location">
    <subcellularLocation>
        <location evidence="9">Cytoplasm</location>
    </subcellularLocation>
</comment>
<reference evidence="10 11" key="1">
    <citation type="submission" date="2019-08" db="EMBL/GenBank/DDBJ databases">
        <title>Emerging of two pre-pandemic pathogenic O4:KUT lineages of Vibrio parahaemolyticus in coastal eastern China.</title>
        <authorList>
            <person name="Yu H."/>
        </authorList>
    </citation>
    <scope>NUCLEOTIDE SEQUENCE [LARGE SCALE GENOMIC DNA]</scope>
    <source>
        <strain evidence="10 11">HZ17-383</strain>
    </source>
</reference>
<dbReference type="InterPro" id="IPR005814">
    <property type="entry name" value="Aminotrans_3"/>
</dbReference>
<comment type="caution">
    <text evidence="10">The sequence shown here is derived from an EMBL/GenBank/DDBJ whole genome shotgun (WGS) entry which is preliminary data.</text>
</comment>
<comment type="cofactor">
    <cofactor evidence="1 9">
        <name>pyridoxal 5'-phosphate</name>
        <dbReference type="ChEBI" id="CHEBI:597326"/>
    </cofactor>
</comment>
<dbReference type="Gene3D" id="3.90.1150.10">
    <property type="entry name" value="Aspartate Aminotransferase, domain 1"/>
    <property type="match status" value="1"/>
</dbReference>
<feature type="binding site" evidence="9">
    <location>
        <position position="388"/>
    </location>
    <ligand>
        <name>substrate</name>
    </ligand>
</feature>
<dbReference type="PANTHER" id="PTHR42684">
    <property type="entry name" value="ADENOSYLMETHIONINE-8-AMINO-7-OXONONANOATE AMINOTRANSFERASE"/>
    <property type="match status" value="1"/>
</dbReference>
<gene>
    <name evidence="9 10" type="primary">bioA</name>
    <name evidence="10" type="ORF">FVP01_11750</name>
</gene>
<dbReference type="GO" id="GO:0009102">
    <property type="term" value="P:biotin biosynthetic process"/>
    <property type="evidence" value="ECO:0007669"/>
    <property type="project" value="UniProtKB-UniRule"/>
</dbReference>
<dbReference type="InterPro" id="IPR015424">
    <property type="entry name" value="PyrdxlP-dep_Trfase"/>
</dbReference>
<evidence type="ECO:0000256" key="5">
    <source>
        <dbReference type="ARBA" id="ARBA00022691"/>
    </source>
</evidence>
<feature type="binding site" evidence="9">
    <location>
        <position position="304"/>
    </location>
    <ligand>
        <name>substrate</name>
    </ligand>
</feature>
<sequence>MDLAFDRHHIWHPYTSTLTPLTCYPVASANGVHIKLEDGAELVDGMSSWWSTIHGYNHPHLNQAAHQQIDQVSHVMFGGITHQPAISLCKKLLSLAPNNLEHVFLADSGSVAVEVSLKMALQYWHAKGERRPKFLTLRHGYHGDTFAAMSVTDPDNSMHSLYKGFLPEHIFAESPTCGYWDEWKPEDLADFEHKIDSHHQELAAVILEPIVQGAGGMHIYHPEFLKGVRRLCDKYDLLLIADEIATGFGRTGKLFACEHADIQPDILCVGKALTGGYMTLSATLASKHVADTVCGGDAGCFMHGPTFMGNPLACAVATASLELIEQGSWQQQTQQIEMLFSELLPKLEEYDLVKNTRWLGAIGVVETHRPVNMETIQALFVEHGVWIRPFGKLIYMMPPFISKPEDIEKLINAIDAALQRKDCFAS</sequence>
<keyword evidence="6 9" id="KW-0093">Biotin biosynthesis</keyword>
<dbReference type="EC" id="2.6.1.62" evidence="9"/>
<dbReference type="EMBL" id="VRMQ01000002">
    <property type="protein sequence ID" value="TXN16626.1"/>
    <property type="molecule type" value="Genomic_DNA"/>
</dbReference>
<dbReference type="PIRSF" id="PIRSF000521">
    <property type="entry name" value="Transaminase_4ab_Lys_Orn"/>
    <property type="match status" value="1"/>
</dbReference>
<organism evidence="10 11">
    <name type="scientific">Vibrio parahaemolyticus</name>
    <dbReference type="NCBI Taxonomy" id="670"/>
    <lineage>
        <taxon>Bacteria</taxon>
        <taxon>Pseudomonadati</taxon>
        <taxon>Pseudomonadota</taxon>
        <taxon>Gammaproteobacteria</taxon>
        <taxon>Vibrionales</taxon>
        <taxon>Vibrionaceae</taxon>
        <taxon>Vibrio</taxon>
    </lineage>
</organism>
<keyword evidence="5 9" id="KW-0949">S-adenosyl-L-methionine</keyword>
<dbReference type="PROSITE" id="PS00600">
    <property type="entry name" value="AA_TRANSFER_CLASS_3"/>
    <property type="match status" value="1"/>
</dbReference>
<proteinExistence type="inferred from homology"/>
<protein>
    <recommendedName>
        <fullName evidence="9">Adenosylmethionine-8-amino-7-oxononanoate aminotransferase</fullName>
        <ecNumber evidence="9">2.6.1.62</ecNumber>
    </recommendedName>
    <alternativeName>
        <fullName evidence="9">7,8-diamino-pelargonic acid aminotransferase</fullName>
        <shortName evidence="9">DAPA AT</shortName>
        <shortName evidence="9">DAPA aminotransferase</shortName>
    </alternativeName>
    <alternativeName>
        <fullName evidence="9">7,8-diaminononanoate synthase</fullName>
        <shortName evidence="9">DANS</shortName>
    </alternativeName>
    <alternativeName>
        <fullName evidence="9">Diaminopelargonic acid synthase</fullName>
    </alternativeName>
</protein>
<dbReference type="HAMAP" id="MF_00834">
    <property type="entry name" value="BioA"/>
    <property type="match status" value="1"/>
</dbReference>
<evidence type="ECO:0000256" key="1">
    <source>
        <dbReference type="ARBA" id="ARBA00001933"/>
    </source>
</evidence>
<evidence type="ECO:0000256" key="6">
    <source>
        <dbReference type="ARBA" id="ARBA00022756"/>
    </source>
</evidence>
<dbReference type="InterPro" id="IPR015422">
    <property type="entry name" value="PyrdxlP-dep_Trfase_small"/>
</dbReference>
<feature type="site" description="Participates in the substrate recognition with KAPA and in a stacking interaction with the adenine ring of SAM" evidence="9">
    <location>
        <position position="14"/>
    </location>
</feature>
<keyword evidence="9" id="KW-0963">Cytoplasm</keyword>
<comment type="catalytic activity">
    <reaction evidence="8 9">
        <text>(8S)-8-amino-7-oxononanoate + S-adenosyl-L-methionine = S-adenosyl-4-methylsulfanyl-2-oxobutanoate + (7R,8S)-7,8-diammoniononanoate</text>
        <dbReference type="Rhea" id="RHEA:16861"/>
        <dbReference type="ChEBI" id="CHEBI:16490"/>
        <dbReference type="ChEBI" id="CHEBI:59789"/>
        <dbReference type="ChEBI" id="CHEBI:149468"/>
        <dbReference type="ChEBI" id="CHEBI:149469"/>
        <dbReference type="EC" id="2.6.1.62"/>
    </reaction>
</comment>
<evidence type="ECO:0000256" key="4">
    <source>
        <dbReference type="ARBA" id="ARBA00022679"/>
    </source>
</evidence>
<dbReference type="NCBIfam" id="NF005940">
    <property type="entry name" value="PRK07986.1"/>
    <property type="match status" value="1"/>
</dbReference>
<feature type="binding site" evidence="9">
    <location>
        <position position="141"/>
    </location>
    <ligand>
        <name>substrate</name>
    </ligand>
</feature>
<dbReference type="FunFam" id="3.40.640.10:FF:000041">
    <property type="entry name" value="Adenosylmethionine-8-amino-7-oxononanoate aminotransferase"/>
    <property type="match status" value="1"/>
</dbReference>
<evidence type="ECO:0000313" key="11">
    <source>
        <dbReference type="Proteomes" id="UP000321504"/>
    </source>
</evidence>
<evidence type="ECO:0000256" key="9">
    <source>
        <dbReference type="HAMAP-Rule" id="MF_00834"/>
    </source>
</evidence>
<keyword evidence="4 9" id="KW-0808">Transferase</keyword>
<dbReference type="GO" id="GO:0005737">
    <property type="term" value="C:cytoplasm"/>
    <property type="evidence" value="ECO:0007669"/>
    <property type="project" value="UniProtKB-SubCell"/>
</dbReference>
<evidence type="ECO:0000256" key="3">
    <source>
        <dbReference type="ARBA" id="ARBA00022576"/>
    </source>
</evidence>
<dbReference type="InterPro" id="IPR015421">
    <property type="entry name" value="PyrdxlP-dep_Trfase_major"/>
</dbReference>
<dbReference type="InterPro" id="IPR049704">
    <property type="entry name" value="Aminotrans_3_PPA_site"/>
</dbReference>
<dbReference type="NCBIfam" id="TIGR00508">
    <property type="entry name" value="bioA"/>
    <property type="match status" value="1"/>
</dbReference>
<dbReference type="PANTHER" id="PTHR42684:SF17">
    <property type="entry name" value="ADENOSYLMETHIONINE-8-AMINO-7-OXONONANOATE AMINOTRANSFERASE"/>
    <property type="match status" value="1"/>
</dbReference>
<dbReference type="AlphaFoldDB" id="A0AA46QU73"/>
<feature type="binding site" evidence="9">
    <location>
        <position position="49"/>
    </location>
    <ligand>
        <name>substrate</name>
    </ligand>
</feature>
<dbReference type="CDD" id="cd00610">
    <property type="entry name" value="OAT_like"/>
    <property type="match status" value="1"/>
</dbReference>
<keyword evidence="3 9" id="KW-0032">Aminotransferase</keyword>
<dbReference type="SUPFAM" id="SSF53383">
    <property type="entry name" value="PLP-dependent transferases"/>
    <property type="match status" value="1"/>
</dbReference>
<dbReference type="RefSeq" id="WP_147724459.1">
    <property type="nucleotide sequence ID" value="NZ_VRMQ01000002.1"/>
</dbReference>
<comment type="subunit">
    <text evidence="9">Homodimer.</text>
</comment>
<comment type="pathway">
    <text evidence="2 9">Cofactor biosynthesis; biotin biosynthesis; 7,8-diaminononanoate from 8-amino-7-oxononanoate (SAM route): step 1/1.</text>
</comment>
<dbReference type="Gene3D" id="3.40.640.10">
    <property type="entry name" value="Type I PLP-dependent aspartate aminotransferase-like (Major domain)"/>
    <property type="match status" value="1"/>
</dbReference>
<feature type="binding site" evidence="9">
    <location>
        <position position="271"/>
    </location>
    <ligand>
        <name>substrate</name>
    </ligand>
</feature>
<feature type="binding site" evidence="9">
    <location>
        <begin position="109"/>
        <end position="110"/>
    </location>
    <ligand>
        <name>pyridoxal 5'-phosphate</name>
        <dbReference type="ChEBI" id="CHEBI:597326"/>
    </ligand>
</feature>
<dbReference type="InterPro" id="IPR005815">
    <property type="entry name" value="BioA"/>
</dbReference>
<accession>A0AA46QU73</accession>